<name>A0A517KWS8_9PEZI</name>
<reference evidence="2 3" key="1">
    <citation type="submission" date="2019-07" db="EMBL/GenBank/DDBJ databases">
        <title>Finished genome of Venturia effusa.</title>
        <authorList>
            <person name="Young C.A."/>
            <person name="Cox M.P."/>
            <person name="Ganley A.R.D."/>
            <person name="David W.J."/>
        </authorList>
    </citation>
    <scope>NUCLEOTIDE SEQUENCE [LARGE SCALE GENOMIC DNA]</scope>
    <source>
        <strain evidence="3">albino</strain>
    </source>
</reference>
<keyword evidence="3" id="KW-1185">Reference proteome</keyword>
<dbReference type="InterPro" id="IPR000182">
    <property type="entry name" value="GNAT_dom"/>
</dbReference>
<dbReference type="PROSITE" id="PS51186">
    <property type="entry name" value="GNAT"/>
    <property type="match status" value="1"/>
</dbReference>
<sequence>MSTDPPTLGAVVSNADPARLPSLEPLIGQDVRLERLKQSHFSSLFENVGSHDDLWTWWPEGGPFSDVEFDESLHHFIDMGADGSNLASYTVFLLAGPHKDKAVGIVFAFSEDRLTNRVAEIGLVYGPLIQRTRAGTETICILANHMFELNYRRLQWKTNSLNIRSRKSAERYGFIYEGTFRQHQINKGRNRDSAWYSIIDSEWPLCKKAFEEWLRDENFDEHQIQKRKLESIRKGLEQTT</sequence>
<dbReference type="EMBL" id="CP042185">
    <property type="protein sequence ID" value="QDS67834.1"/>
    <property type="molecule type" value="Genomic_DNA"/>
</dbReference>
<dbReference type="SUPFAM" id="SSF55729">
    <property type="entry name" value="Acyl-CoA N-acyltransferases (Nat)"/>
    <property type="match status" value="1"/>
</dbReference>
<dbReference type="InterPro" id="IPR051908">
    <property type="entry name" value="Ribosomal_N-acetyltransferase"/>
</dbReference>
<dbReference type="Gene3D" id="3.40.630.30">
    <property type="match status" value="1"/>
</dbReference>
<dbReference type="Pfam" id="PF13302">
    <property type="entry name" value="Acetyltransf_3"/>
    <property type="match status" value="1"/>
</dbReference>
<dbReference type="PANTHER" id="PTHR43441:SF2">
    <property type="entry name" value="FAMILY ACETYLTRANSFERASE, PUTATIVE (AFU_ORTHOLOGUE AFUA_7G00850)-RELATED"/>
    <property type="match status" value="1"/>
</dbReference>
<dbReference type="Proteomes" id="UP000316270">
    <property type="component" value="Chromosome 1"/>
</dbReference>
<dbReference type="GO" id="GO:1990189">
    <property type="term" value="F:protein N-terminal-serine acetyltransferase activity"/>
    <property type="evidence" value="ECO:0007669"/>
    <property type="project" value="TreeGrafter"/>
</dbReference>
<proteinExistence type="predicted"/>
<evidence type="ECO:0000313" key="2">
    <source>
        <dbReference type="EMBL" id="QDS67834.1"/>
    </source>
</evidence>
<evidence type="ECO:0000313" key="3">
    <source>
        <dbReference type="Proteomes" id="UP000316270"/>
    </source>
</evidence>
<gene>
    <name evidence="2" type="ORF">FKW77_007370</name>
</gene>
<dbReference type="PANTHER" id="PTHR43441">
    <property type="entry name" value="RIBOSOMAL-PROTEIN-SERINE ACETYLTRANSFERASE"/>
    <property type="match status" value="1"/>
</dbReference>
<protein>
    <recommendedName>
        <fullName evidence="1">N-acetyltransferase domain-containing protein</fullName>
    </recommendedName>
</protein>
<feature type="domain" description="N-acetyltransferase" evidence="1">
    <location>
        <begin position="39"/>
        <end position="202"/>
    </location>
</feature>
<dbReference type="InterPro" id="IPR016181">
    <property type="entry name" value="Acyl_CoA_acyltransferase"/>
</dbReference>
<accession>A0A517KWS8</accession>
<dbReference type="GO" id="GO:0008999">
    <property type="term" value="F:protein-N-terminal-alanine acetyltransferase activity"/>
    <property type="evidence" value="ECO:0007669"/>
    <property type="project" value="TreeGrafter"/>
</dbReference>
<evidence type="ECO:0000259" key="1">
    <source>
        <dbReference type="PROSITE" id="PS51186"/>
    </source>
</evidence>
<dbReference type="OrthoDB" id="41238at2759"/>
<dbReference type="AlphaFoldDB" id="A0A517KWS8"/>
<organism evidence="2 3">
    <name type="scientific">Venturia effusa</name>
    <dbReference type="NCBI Taxonomy" id="50376"/>
    <lineage>
        <taxon>Eukaryota</taxon>
        <taxon>Fungi</taxon>
        <taxon>Dikarya</taxon>
        <taxon>Ascomycota</taxon>
        <taxon>Pezizomycotina</taxon>
        <taxon>Dothideomycetes</taxon>
        <taxon>Pleosporomycetidae</taxon>
        <taxon>Venturiales</taxon>
        <taxon>Venturiaceae</taxon>
        <taxon>Venturia</taxon>
    </lineage>
</organism>